<dbReference type="PRINTS" id="PR00335">
    <property type="entry name" value="KUPTAKETRKA"/>
</dbReference>
<dbReference type="NCBIfam" id="NF007031">
    <property type="entry name" value="PRK09496.1-2"/>
    <property type="match status" value="1"/>
</dbReference>
<evidence type="ECO:0000313" key="8">
    <source>
        <dbReference type="EMBL" id="VAX17198.1"/>
    </source>
</evidence>
<keyword evidence="4" id="KW-0520">NAD</keyword>
<accession>A0A3B1C0B1</accession>
<dbReference type="PROSITE" id="PS51202">
    <property type="entry name" value="RCK_C"/>
    <property type="match status" value="2"/>
</dbReference>
<dbReference type="SUPFAM" id="SSF51735">
    <property type="entry name" value="NAD(P)-binding Rossmann-fold domains"/>
    <property type="match status" value="2"/>
</dbReference>
<dbReference type="PANTHER" id="PTHR43833:SF5">
    <property type="entry name" value="TRK SYSTEM POTASSIUM UPTAKE PROTEIN TRKA"/>
    <property type="match status" value="1"/>
</dbReference>
<dbReference type="InterPro" id="IPR050721">
    <property type="entry name" value="Trk_Ktr_HKT_K-transport"/>
</dbReference>
<evidence type="ECO:0000256" key="3">
    <source>
        <dbReference type="ARBA" id="ARBA00022958"/>
    </source>
</evidence>
<name>A0A3B1C0B1_9ZZZZ</name>
<keyword evidence="2" id="KW-0633">Potassium transport</keyword>
<organism evidence="8">
    <name type="scientific">hydrothermal vent metagenome</name>
    <dbReference type="NCBI Taxonomy" id="652676"/>
    <lineage>
        <taxon>unclassified sequences</taxon>
        <taxon>metagenomes</taxon>
        <taxon>ecological metagenomes</taxon>
    </lineage>
</organism>
<feature type="domain" description="RCK C-terminal" evidence="7">
    <location>
        <begin position="366"/>
        <end position="447"/>
    </location>
</feature>
<keyword evidence="3" id="KW-0630">Potassium</keyword>
<dbReference type="NCBIfam" id="NF007039">
    <property type="entry name" value="PRK09496.3-2"/>
    <property type="match status" value="1"/>
</dbReference>
<evidence type="ECO:0000256" key="4">
    <source>
        <dbReference type="ARBA" id="ARBA00023027"/>
    </source>
</evidence>
<dbReference type="InterPro" id="IPR006036">
    <property type="entry name" value="K_uptake_TrkA"/>
</dbReference>
<proteinExistence type="predicted"/>
<dbReference type="InterPro" id="IPR036721">
    <property type="entry name" value="RCK_C_sf"/>
</dbReference>
<feature type="domain" description="RCK C-terminal" evidence="7">
    <location>
        <begin position="140"/>
        <end position="224"/>
    </location>
</feature>
<dbReference type="InterPro" id="IPR003148">
    <property type="entry name" value="RCK_N"/>
</dbReference>
<feature type="domain" description="RCK N-terminal" evidence="6">
    <location>
        <begin position="229"/>
        <end position="346"/>
    </location>
</feature>
<keyword evidence="1" id="KW-0813">Transport</keyword>
<dbReference type="EMBL" id="UOGC01000047">
    <property type="protein sequence ID" value="VAX17198.1"/>
    <property type="molecule type" value="Genomic_DNA"/>
</dbReference>
<evidence type="ECO:0000256" key="1">
    <source>
        <dbReference type="ARBA" id="ARBA00022448"/>
    </source>
</evidence>
<dbReference type="PANTHER" id="PTHR43833">
    <property type="entry name" value="POTASSIUM CHANNEL PROTEIN 2-RELATED-RELATED"/>
    <property type="match status" value="1"/>
</dbReference>
<dbReference type="GO" id="GO:0015079">
    <property type="term" value="F:potassium ion transmembrane transporter activity"/>
    <property type="evidence" value="ECO:0007669"/>
    <property type="project" value="InterPro"/>
</dbReference>
<dbReference type="NCBIfam" id="NF007032">
    <property type="entry name" value="PRK09496.1-4"/>
    <property type="match status" value="1"/>
</dbReference>
<protein>
    <recommendedName>
        <fullName evidence="9">Trk system potassium uptake protein TrkA</fullName>
    </recommendedName>
</protein>
<dbReference type="Pfam" id="PF02080">
    <property type="entry name" value="TrkA_C"/>
    <property type="match status" value="2"/>
</dbReference>
<evidence type="ECO:0000256" key="2">
    <source>
        <dbReference type="ARBA" id="ARBA00022538"/>
    </source>
</evidence>
<dbReference type="InterPro" id="IPR006037">
    <property type="entry name" value="RCK_C"/>
</dbReference>
<dbReference type="GO" id="GO:0005886">
    <property type="term" value="C:plasma membrane"/>
    <property type="evidence" value="ECO:0007669"/>
    <property type="project" value="InterPro"/>
</dbReference>
<keyword evidence="5" id="KW-0406">Ion transport</keyword>
<dbReference type="AlphaFoldDB" id="A0A3B1C0B1"/>
<dbReference type="Pfam" id="PF02254">
    <property type="entry name" value="TrkA_N"/>
    <property type="match status" value="2"/>
</dbReference>
<dbReference type="PROSITE" id="PS51201">
    <property type="entry name" value="RCK_N"/>
    <property type="match status" value="2"/>
</dbReference>
<feature type="domain" description="RCK N-terminal" evidence="6">
    <location>
        <begin position="1"/>
        <end position="120"/>
    </location>
</feature>
<dbReference type="Gene3D" id="3.30.70.1450">
    <property type="entry name" value="Regulator of K+ conductance, C-terminal domain"/>
    <property type="match status" value="2"/>
</dbReference>
<evidence type="ECO:0000256" key="5">
    <source>
        <dbReference type="ARBA" id="ARBA00023065"/>
    </source>
</evidence>
<evidence type="ECO:0008006" key="9">
    <source>
        <dbReference type="Google" id="ProtNLM"/>
    </source>
</evidence>
<gene>
    <name evidence="8" type="ORF">MNBD_NITROSPINAE01-1117</name>
</gene>
<dbReference type="Gene3D" id="3.40.50.720">
    <property type="entry name" value="NAD(P)-binding Rossmann-like Domain"/>
    <property type="match status" value="2"/>
</dbReference>
<reference evidence="8" key="1">
    <citation type="submission" date="2018-06" db="EMBL/GenBank/DDBJ databases">
        <authorList>
            <person name="Zhirakovskaya E."/>
        </authorList>
    </citation>
    <scope>NUCLEOTIDE SEQUENCE</scope>
</reference>
<evidence type="ECO:0000259" key="7">
    <source>
        <dbReference type="PROSITE" id="PS51202"/>
    </source>
</evidence>
<dbReference type="SUPFAM" id="SSF116726">
    <property type="entry name" value="TrkA C-terminal domain-like"/>
    <property type="match status" value="2"/>
</dbReference>
<evidence type="ECO:0000259" key="6">
    <source>
        <dbReference type="PROSITE" id="PS51201"/>
    </source>
</evidence>
<sequence length="452" mass="48915">MKIVIVGAGRVGKQLARELASHGHDLVMIDRDKAVVSQISELYDITAIHGDASDVSVLQRAFGDGVDMLIAVSESDEVNLIVSLLARKMGAGTRIARIRHESWFTEGRLSHEELGLDKVIYPERETVNHLVKVMGINGAFDYAEFAGGEVVLIGFDVAQELPIVGHTLMDLREQFALDSFLIIGIYRDGVFTVPHGEDKLQGGDKVWLLAAKDTVPFIMPIFKHGVTGEESVVIFGATRVGLALAEAMKKRFGEVTLIENDPTVARLAAEQLEDVRVIRGGGEETDILKEIGQESINCFIAVSHDERMNLMSGLLAKRTGVDRVAVVTNETEYMPVMEAMGLDVVANPLTLTAGAILRHIRQGIVHSVVKLHAGEAELIEYDVASGTPVAGKTLAEAKLPRGAVVGTILKGDATIIPDGSTILEVGSRVVVVATSEKIPEVEKLFVSKRLFF</sequence>
<dbReference type="InterPro" id="IPR036291">
    <property type="entry name" value="NAD(P)-bd_dom_sf"/>
</dbReference>